<dbReference type="SUPFAM" id="SSF56784">
    <property type="entry name" value="HAD-like"/>
    <property type="match status" value="1"/>
</dbReference>
<dbReference type="InterPro" id="IPR023214">
    <property type="entry name" value="HAD_sf"/>
</dbReference>
<dbReference type="SFLD" id="SFLDS00003">
    <property type="entry name" value="Haloacid_Dehalogenase"/>
    <property type="match status" value="1"/>
</dbReference>
<reference evidence="2" key="2">
    <citation type="submission" date="2022-06" db="EMBL/GenBank/DDBJ databases">
        <authorList>
            <person name="Holder M.E."/>
            <person name="Ajami N.J."/>
            <person name="Petrosino J.F."/>
        </authorList>
    </citation>
    <scope>NUCLEOTIDE SEQUENCE</scope>
    <source>
        <strain evidence="2">RMA 8861</strain>
    </source>
</reference>
<evidence type="ECO:0000313" key="1">
    <source>
        <dbReference type="EMBL" id="AYE33901.1"/>
    </source>
</evidence>
<dbReference type="PROSITE" id="PS01229">
    <property type="entry name" value="COF_2"/>
    <property type="match status" value="1"/>
</dbReference>
<dbReference type="Gene3D" id="3.30.1240.10">
    <property type="match status" value="1"/>
</dbReference>
<accession>A0A9N7PKU8</accession>
<evidence type="ECO:0000313" key="3">
    <source>
        <dbReference type="Proteomes" id="UP000280586"/>
    </source>
</evidence>
<proteinExistence type="predicted"/>
<dbReference type="SFLD" id="SFLDG01144">
    <property type="entry name" value="C2.B.4:_PGP_Like"/>
    <property type="match status" value="1"/>
</dbReference>
<dbReference type="Proteomes" id="UP000280586">
    <property type="component" value="Chromosome"/>
</dbReference>
<dbReference type="RefSeq" id="WP_066676212.1">
    <property type="nucleotide sequence ID" value="NZ_CABMIZ010000014.1"/>
</dbReference>
<dbReference type="InterPro" id="IPR036412">
    <property type="entry name" value="HAD-like_sf"/>
</dbReference>
<dbReference type="AlphaFoldDB" id="A0A9N7PKU8"/>
<dbReference type="GeneID" id="303560063"/>
<dbReference type="Pfam" id="PF08282">
    <property type="entry name" value="Hydrolase_3"/>
    <property type="match status" value="1"/>
</dbReference>
<protein>
    <submittedName>
        <fullName evidence="1">Cof-type HAD-IIB family hydrolase</fullName>
    </submittedName>
</protein>
<sequence length="277" mass="30695">MSNYKLICIDMDGTLLDDNHKVSNENKLALKAATEKGVKVAITTGRIFCSAKYYSDLIGVDAPVIASNGAYVREKNSDKPIFENPLPAKILHEVYSIIRKYGLHVNLNTSDTVLRETEVPKDHAYAIMNKNLPDDQKIKFIISEDLTKYIDDFNGQILKAITIEEENIDALFKAKEELKEKFKDELHIVSSSPKNFEVMLGTSSKGNAVKKLAENFGLSPENVICIGDSENDLSMLRYAGLGVAMGNGLDIVKEEADFITDTNLNSGVAKVIEKFVL</sequence>
<keyword evidence="4" id="KW-1185">Reference proteome</keyword>
<dbReference type="NCBIfam" id="TIGR01484">
    <property type="entry name" value="HAD-SF-IIB"/>
    <property type="match status" value="1"/>
</dbReference>
<dbReference type="CDD" id="cd07516">
    <property type="entry name" value="HAD_Pase"/>
    <property type="match status" value="1"/>
</dbReference>
<dbReference type="InterPro" id="IPR006379">
    <property type="entry name" value="HAD-SF_hydro_IIB"/>
</dbReference>
<dbReference type="KEGG" id="csep:CP523_05125"/>
<dbReference type="GO" id="GO:0000287">
    <property type="term" value="F:magnesium ion binding"/>
    <property type="evidence" value="ECO:0007669"/>
    <property type="project" value="TreeGrafter"/>
</dbReference>
<dbReference type="EMBL" id="CP023671">
    <property type="protein sequence ID" value="AYE33901.1"/>
    <property type="molecule type" value="Genomic_DNA"/>
</dbReference>
<evidence type="ECO:0000313" key="4">
    <source>
        <dbReference type="Proteomes" id="UP001055437"/>
    </source>
</evidence>
<dbReference type="PRINTS" id="PR00119">
    <property type="entry name" value="CATATPASE"/>
</dbReference>
<dbReference type="PANTHER" id="PTHR10000:SF8">
    <property type="entry name" value="HAD SUPERFAMILY HYDROLASE-LIKE, TYPE 3"/>
    <property type="match status" value="1"/>
</dbReference>
<dbReference type="EMBL" id="CP099799">
    <property type="protein sequence ID" value="USS00461.1"/>
    <property type="molecule type" value="Genomic_DNA"/>
</dbReference>
<dbReference type="NCBIfam" id="TIGR00099">
    <property type="entry name" value="Cof-subfamily"/>
    <property type="match status" value="1"/>
</dbReference>
<dbReference type="Gene3D" id="3.40.50.1000">
    <property type="entry name" value="HAD superfamily/HAD-like"/>
    <property type="match status" value="1"/>
</dbReference>
<dbReference type="GO" id="GO:0005829">
    <property type="term" value="C:cytosol"/>
    <property type="evidence" value="ECO:0007669"/>
    <property type="project" value="TreeGrafter"/>
</dbReference>
<dbReference type="InterPro" id="IPR000150">
    <property type="entry name" value="Cof"/>
</dbReference>
<gene>
    <name evidence="1" type="ORF">CP523_05125</name>
    <name evidence="2" type="ORF">NH397_13380</name>
</gene>
<dbReference type="PANTHER" id="PTHR10000">
    <property type="entry name" value="PHOSPHOSERINE PHOSPHATASE"/>
    <property type="match status" value="1"/>
</dbReference>
<organism evidence="1 3">
    <name type="scientific">Clostridium septicum</name>
    <dbReference type="NCBI Taxonomy" id="1504"/>
    <lineage>
        <taxon>Bacteria</taxon>
        <taxon>Bacillati</taxon>
        <taxon>Bacillota</taxon>
        <taxon>Clostridia</taxon>
        <taxon>Eubacteriales</taxon>
        <taxon>Clostridiaceae</taxon>
        <taxon>Clostridium</taxon>
    </lineage>
</organism>
<dbReference type="GO" id="GO:0016791">
    <property type="term" value="F:phosphatase activity"/>
    <property type="evidence" value="ECO:0007669"/>
    <property type="project" value="TreeGrafter"/>
</dbReference>
<name>A0A9N7PKU8_CLOSE</name>
<keyword evidence="1" id="KW-0378">Hydrolase</keyword>
<dbReference type="Proteomes" id="UP001055437">
    <property type="component" value="Chromosome"/>
</dbReference>
<dbReference type="SFLD" id="SFLDG01140">
    <property type="entry name" value="C2.B:_Phosphomannomutase_and_P"/>
    <property type="match status" value="1"/>
</dbReference>
<reference evidence="1 3" key="1">
    <citation type="submission" date="2017-09" db="EMBL/GenBank/DDBJ databases">
        <authorList>
            <person name="Thomas P."/>
            <person name="Seyboldt C."/>
        </authorList>
    </citation>
    <scope>NUCLEOTIDE SEQUENCE [LARGE SCALE GENOMIC DNA]</scope>
    <source>
        <strain evidence="1 3">DSM 7534</strain>
    </source>
</reference>
<dbReference type="OrthoDB" id="9781413at2"/>
<evidence type="ECO:0000313" key="2">
    <source>
        <dbReference type="EMBL" id="USS00461.1"/>
    </source>
</evidence>